<evidence type="ECO:0000313" key="9">
    <source>
        <dbReference type="Proteomes" id="UP000030787"/>
    </source>
</evidence>
<dbReference type="Gene3D" id="3.40.50.720">
    <property type="entry name" value="NAD(P)-binding Rossmann-like Domain"/>
    <property type="match status" value="1"/>
</dbReference>
<dbReference type="AlphaFoldDB" id="A0A0A7LAI6"/>
<dbReference type="PROSITE" id="PS50975">
    <property type="entry name" value="ATP_GRASP"/>
    <property type="match status" value="1"/>
</dbReference>
<evidence type="ECO:0000256" key="4">
    <source>
        <dbReference type="ARBA" id="ARBA00022741"/>
    </source>
</evidence>
<dbReference type="SUPFAM" id="SSF56059">
    <property type="entry name" value="Glutathione synthetase ATP-binding domain-like"/>
    <property type="match status" value="1"/>
</dbReference>
<evidence type="ECO:0000256" key="6">
    <source>
        <dbReference type="PROSITE-ProRule" id="PRU00409"/>
    </source>
</evidence>
<keyword evidence="9" id="KW-1185">Reference proteome</keyword>
<reference evidence="8 9" key="1">
    <citation type="journal article" date="2014" name="Appl. Environ. Microbiol.">
        <title>Comparative Genome Analysis of 'Candidatus Methanoplasma termitum' Indicates a New Mode of Energy Metabolism in the Seventh Order of Methanogens.</title>
        <authorList>
            <person name="Lang K."/>
            <person name="Schuldes J."/>
            <person name="Klingl A."/>
            <person name="Poehlein A."/>
            <person name="Daniel R."/>
            <person name="Brune A."/>
        </authorList>
    </citation>
    <scope>NUCLEOTIDE SEQUENCE [LARGE SCALE GENOMIC DNA]</scope>
    <source>
        <strain evidence="9">Mpt1</strain>
    </source>
</reference>
<evidence type="ECO:0000256" key="5">
    <source>
        <dbReference type="ARBA" id="ARBA00022840"/>
    </source>
</evidence>
<dbReference type="PANTHER" id="PTHR43334">
    <property type="entry name" value="ACETATE--COA LIGASE [ADP-FORMING]"/>
    <property type="match status" value="1"/>
</dbReference>
<dbReference type="InterPro" id="IPR036291">
    <property type="entry name" value="NAD(P)-bd_dom_sf"/>
</dbReference>
<dbReference type="Pfam" id="PF13380">
    <property type="entry name" value="CoA_binding_2"/>
    <property type="match status" value="1"/>
</dbReference>
<name>A0A0A7LAI6_9ARCH</name>
<dbReference type="SUPFAM" id="SSF51735">
    <property type="entry name" value="NAD(P)-binding Rossmann-fold domains"/>
    <property type="match status" value="1"/>
</dbReference>
<dbReference type="Pfam" id="PF13549">
    <property type="entry name" value="ATP-grasp_5"/>
    <property type="match status" value="1"/>
</dbReference>
<dbReference type="Gene3D" id="3.30.1490.20">
    <property type="entry name" value="ATP-grasp fold, A domain"/>
    <property type="match status" value="1"/>
</dbReference>
<dbReference type="Pfam" id="PF13607">
    <property type="entry name" value="Succ_CoA_lig"/>
    <property type="match status" value="1"/>
</dbReference>
<evidence type="ECO:0000313" key="8">
    <source>
        <dbReference type="EMBL" id="AIZ56145.1"/>
    </source>
</evidence>
<sequence length="693" mass="74574">MREFFSPDSIAVVGASSDLNKIGGMILRNIIGSGFGGRIYPINIKGGTIQGLKAYASIDLLDELPELAVMALPSELVLGEMEKLGRIGVKAVIVITAGFKEESSQGRDLENRLNNISKMYGMRVIGPNCFGLMNVHRRLNSTFSSLFPPSGGISLSSQSGAVGSTMLDWAIHTNNGISKFISLGNKMDVDEADVIEYLGDDEDTSVIGIYSEGITDGRRFIEAVSRSKKPIVMLKSGRSAAGSMAASSHTGALSGSDSVYEAVFDRLNIIRVKDIEELFDALSVISSSRPMLKDGIAVITNAGGLGVMAADACSDHPAVRMSQLSPATEKRVRKTIPTVASTHNPVDVRGDATNDMITGALKIIADDENIGGAAVLSSPLDSIDLNSIAVAVSEMKKKLNIPVTVAFAGGKTCESALSILRENRVPSYPSPDRAVRALSFLRRVQTGYTKKEDTILPETSGRWRVIELLDIAKKEFRSSLSEDEGKSILSAYGIPVPKEALAVSPYDAVTAAESIGYPVVMKIMSPDIHHKTDIGGVIVNVKTADDVREAFESLMVRCRTAVPDAKIDGVSVQKMVSGQEVILSMIRDDQFGPVLAFGLGGIYVEIFGEIARTLIPMSDDDLDRMIMSTKAYRMLSGARGKPPADIDSLKDIMRRMMKIALENPEIYELEINPIMVGKKNEGSWAVDALTTIR</sequence>
<dbReference type="EC" id="6.2.1.13" evidence="2"/>
<comment type="catalytic activity">
    <reaction evidence="1">
        <text>acetate + ATP + CoA = acetyl-CoA + ADP + phosphate</text>
        <dbReference type="Rhea" id="RHEA:15081"/>
        <dbReference type="ChEBI" id="CHEBI:30089"/>
        <dbReference type="ChEBI" id="CHEBI:30616"/>
        <dbReference type="ChEBI" id="CHEBI:43474"/>
        <dbReference type="ChEBI" id="CHEBI:57287"/>
        <dbReference type="ChEBI" id="CHEBI:57288"/>
        <dbReference type="ChEBI" id="CHEBI:456216"/>
        <dbReference type="EC" id="6.2.1.13"/>
    </reaction>
</comment>
<dbReference type="HOGENOM" id="CLU_007415_3_1_2"/>
<dbReference type="STRING" id="1577791.Mpt1_c02450"/>
<feature type="domain" description="ATP-grasp" evidence="7">
    <location>
        <begin position="486"/>
        <end position="522"/>
    </location>
</feature>
<dbReference type="Gene3D" id="3.40.50.261">
    <property type="entry name" value="Succinyl-CoA synthetase domains"/>
    <property type="match status" value="2"/>
</dbReference>
<accession>A0A0A7LAI6</accession>
<dbReference type="FunFam" id="3.30.1490.20:FF:000020">
    <property type="entry name" value="Protein lysine acetyltransferase"/>
    <property type="match status" value="1"/>
</dbReference>
<proteinExistence type="predicted"/>
<evidence type="ECO:0000259" key="7">
    <source>
        <dbReference type="PROSITE" id="PS50975"/>
    </source>
</evidence>
<organism evidence="8 9">
    <name type="scientific">Candidatus Methanoplasma termitum</name>
    <dbReference type="NCBI Taxonomy" id="1577791"/>
    <lineage>
        <taxon>Archaea</taxon>
        <taxon>Methanobacteriati</taxon>
        <taxon>Thermoplasmatota</taxon>
        <taxon>Thermoplasmata</taxon>
        <taxon>Methanomassiliicoccales</taxon>
        <taxon>Methanomassiliicoccaceae</taxon>
        <taxon>Candidatus Methanoplasma</taxon>
    </lineage>
</organism>
<dbReference type="InterPro" id="IPR016102">
    <property type="entry name" value="Succinyl-CoA_synth-like"/>
</dbReference>
<keyword evidence="4 6" id="KW-0547">Nucleotide-binding</keyword>
<keyword evidence="3" id="KW-0436">Ligase</keyword>
<dbReference type="SUPFAM" id="SSF52210">
    <property type="entry name" value="Succinyl-CoA synthetase domains"/>
    <property type="match status" value="2"/>
</dbReference>
<dbReference type="Pfam" id="PF19045">
    <property type="entry name" value="Ligase_CoA_2"/>
    <property type="match status" value="1"/>
</dbReference>
<dbReference type="GO" id="GO:0043758">
    <property type="term" value="F:acetate-CoA ligase (ADP-forming) activity"/>
    <property type="evidence" value="ECO:0007669"/>
    <property type="project" value="UniProtKB-EC"/>
</dbReference>
<dbReference type="InterPro" id="IPR051538">
    <property type="entry name" value="Acyl-CoA_Synth/Transferase"/>
</dbReference>
<protein>
    <recommendedName>
        <fullName evidence="2">acetate--CoA ligase (ADP-forming)</fullName>
        <ecNumber evidence="2">6.2.1.13</ecNumber>
    </recommendedName>
</protein>
<keyword evidence="5 6" id="KW-0067">ATP-binding</keyword>
<gene>
    <name evidence="8" type="ORF">Mpt1_c02450</name>
</gene>
<evidence type="ECO:0000256" key="3">
    <source>
        <dbReference type="ARBA" id="ARBA00022598"/>
    </source>
</evidence>
<dbReference type="Proteomes" id="UP000030787">
    <property type="component" value="Chromosome"/>
</dbReference>
<evidence type="ECO:0000256" key="1">
    <source>
        <dbReference type="ARBA" id="ARBA00001619"/>
    </source>
</evidence>
<dbReference type="SMART" id="SM00881">
    <property type="entry name" value="CoA_binding"/>
    <property type="match status" value="1"/>
</dbReference>
<evidence type="ECO:0000256" key="2">
    <source>
        <dbReference type="ARBA" id="ARBA00012957"/>
    </source>
</evidence>
<dbReference type="PANTHER" id="PTHR43334:SF1">
    <property type="entry name" value="3-HYDROXYPROPIONATE--COA LIGASE [ADP-FORMING]"/>
    <property type="match status" value="1"/>
</dbReference>
<dbReference type="EMBL" id="CP010070">
    <property type="protein sequence ID" value="AIZ56145.1"/>
    <property type="molecule type" value="Genomic_DNA"/>
</dbReference>
<dbReference type="GO" id="GO:0046872">
    <property type="term" value="F:metal ion binding"/>
    <property type="evidence" value="ECO:0007669"/>
    <property type="project" value="InterPro"/>
</dbReference>
<dbReference type="InterPro" id="IPR011761">
    <property type="entry name" value="ATP-grasp"/>
</dbReference>
<dbReference type="KEGG" id="mear:Mpt1_c02450"/>
<dbReference type="InterPro" id="IPR003781">
    <property type="entry name" value="CoA-bd"/>
</dbReference>
<dbReference type="InterPro" id="IPR032875">
    <property type="entry name" value="Succ_CoA_lig_flav_dom"/>
</dbReference>
<dbReference type="Gene3D" id="3.30.470.20">
    <property type="entry name" value="ATP-grasp fold, B domain"/>
    <property type="match status" value="1"/>
</dbReference>
<dbReference type="InterPro" id="IPR043938">
    <property type="entry name" value="Ligase_CoA_dom"/>
</dbReference>
<dbReference type="InterPro" id="IPR013815">
    <property type="entry name" value="ATP_grasp_subdomain_1"/>
</dbReference>
<dbReference type="GO" id="GO:0005524">
    <property type="term" value="F:ATP binding"/>
    <property type="evidence" value="ECO:0007669"/>
    <property type="project" value="UniProtKB-UniRule"/>
</dbReference>